<dbReference type="SMART" id="SM00912">
    <property type="entry name" value="Haemagg_act"/>
    <property type="match status" value="1"/>
</dbReference>
<dbReference type="EMBL" id="JACARM010000023">
    <property type="protein sequence ID" value="NWE07450.1"/>
    <property type="molecule type" value="Genomic_DNA"/>
</dbReference>
<evidence type="ECO:0000313" key="6">
    <source>
        <dbReference type="Proteomes" id="UP000590218"/>
    </source>
</evidence>
<dbReference type="EMBL" id="JACARL010000011">
    <property type="protein sequence ID" value="NWE80699.1"/>
    <property type="molecule type" value="Genomic_DNA"/>
</dbReference>
<dbReference type="RefSeq" id="WP_176992032.1">
    <property type="nucleotide sequence ID" value="NZ_JACARL010000011.1"/>
</dbReference>
<dbReference type="InterPro" id="IPR011050">
    <property type="entry name" value="Pectin_lyase_fold/virulence"/>
</dbReference>
<evidence type="ECO:0000256" key="1">
    <source>
        <dbReference type="SAM" id="MobiDB-lite"/>
    </source>
</evidence>
<dbReference type="InterPro" id="IPR008619">
    <property type="entry name" value="Filamentous_hemagglutn_rpt"/>
</dbReference>
<dbReference type="InterPro" id="IPR012334">
    <property type="entry name" value="Pectin_lyas_fold"/>
</dbReference>
<feature type="region of interest" description="Disordered" evidence="1">
    <location>
        <begin position="3671"/>
        <end position="3690"/>
    </location>
</feature>
<dbReference type="SUPFAM" id="SSF51126">
    <property type="entry name" value="Pectin lyase-like"/>
    <property type="match status" value="1"/>
</dbReference>
<feature type="compositionally biased region" description="Polar residues" evidence="1">
    <location>
        <begin position="4081"/>
        <end position="4091"/>
    </location>
</feature>
<dbReference type="Gene3D" id="2.160.20.10">
    <property type="entry name" value="Single-stranded right-handed beta-helix, Pectin lyase-like"/>
    <property type="match status" value="1"/>
</dbReference>
<evidence type="ECO:0000313" key="4">
    <source>
        <dbReference type="EMBL" id="NWE80699.1"/>
    </source>
</evidence>
<feature type="domain" description="Filamentous haemagglutinin FhaB/tRNA nuclease CdiA-like TPS" evidence="2">
    <location>
        <begin position="64"/>
        <end position="185"/>
    </location>
</feature>
<dbReference type="Pfam" id="PF05860">
    <property type="entry name" value="TPS"/>
    <property type="match status" value="1"/>
</dbReference>
<feature type="region of interest" description="Disordered" evidence="1">
    <location>
        <begin position="4077"/>
        <end position="4098"/>
    </location>
</feature>
<dbReference type="NCBIfam" id="TIGR01901">
    <property type="entry name" value="adhes_NPXG"/>
    <property type="match status" value="1"/>
</dbReference>
<sequence>MDVRQFAFLVRQPSAAVKSRSHFLGLPKRGLALILANAMFWHPLLAQADGIVVSAPGTGLAQAGNGVPIVNIAAPNGNGLSHNQFHDYNVGANGVILNNATDRTQATQLGGIIVGNPNLRGTAANIILNEVNGGSPSQLRGYTEVAGQSAHVIVANPYGISCNGCGFINTPQVTLTTGKAVIENGQISRYQVDQGNVAIEGAGLNATNVDQFEIITRATTINAQIQAKKLTIVAGRNDVDARTLNPTARAADGSQAPDLAIDSSALGGMYVGAVKLIGTEAGVGVKLSGDMVAGGDIQIDAAGNVVMGTTTAGTSVAVKAASLQAKAAVYAGTDLSVKTQGALTTQQTLAAKDSIALDAGGRLTNNGIIEAGVNADNSRNAQGDVRLTAQAIDNTGKTVIASRDLSVNSGELANQGGTLSARRDAQLTATQIDNQNQGRLLSAGSLGITAGQLLNSQGGLVTSTGNLTAGIGQLINRNGELSSQAQVTLQLNELDNVAGLVSAGQSLSLNATGLINNQGGRIASRQTAQVNTGALDNSQKGSLTSQGSLTLSLNQGHWDNRNGLINAGGQLTLNNLNTVDNRQGEISSAQSFLLAANSLDSGAGKVLSDQDLTLRIAGAMNNALGLVSASNLDVNAASLNNQGGKLRAFNQLTANTAGLLDNRGGELLATDLASTTGELNNNSGRLQGDRSLVLSSGVVSNQRGTLAAGATFTLNASRLDNSAGTLTSDGVLVAVIAGQLLNQTGLFAAKGDVRLSLGSLDNQQGSLVARNLTVQSSGPLNNQRGTLRGDVAFNLNAGQVDNSEGGRISAGQMLNAGISGLDQHNDGRFFGQGDVSLNLNNGHLNNQGGTINAPGQLLLSNLASVDNQGGEISSAQAFTLAADTLNNQHAKLLSEQGLALRIAHALDNTQGLISAKTLDVRAASLTNQGGTLSAGDGLIAQIDGALDNRSGKLLARTASVNSASLDNREGLLQGDAMLSLNSSGLIDNRQGTLFAGQALDITATRLDNSGGKLTSDGRLGALISAHLLNQAGLFSATGPLLVSAASLDNSAKGNIHSQAGANLDLNHGHLNNQGGLIHAPGTLLLSNLSSVDNQAGEISSAQALAFTAGSLDNRGGKLLSEQGLVVRVAGALDNTQGLVAATGLDLHANSLVNAEGKLNVRDDLALSVDTALDNHHGEVIGATTTLSSMSLDNSQGLLQGDRLLNVTTRGIAINRGGRFVSGQQAALAIEQFDNRGGSVTAAGPMQVSATQLDNREGGLLNARQSLVVKVDSLNNQGGEVSSLTDLSFNGRQFDNSNKGRLLANGALSLKLDQLNNQQGTVRSDKSLTLQTATLNNDSGRLSGGAALDLTASGVLTNRSGELLSAMALTVSSASIDNRGGKMIGDGAVRITTGALNNQSGGRLTSADRLALTAGNVDNRFDGHIASNKALTASLAGLDQRNGGQLYSTSDVSLDMNHGALDNTGGLIHAPGQLLLKNLSTVANQYGEISSERAFTLAAQSLDNSNGHVLSDQALTLKVDQALINLKGVISAAGLAAQAGRLDNTHGVFSSSKDLALTLAADLHNDDGEVSSGGATVVNAMTLNNRNDGHVMGDISLDLTARGALFNQAGTLGAGQRLNVTAASLDNSQSGSLATDGSLTVKVDGLLDNQAKGAVLAKGVMDIQAGSVDNRTGRLSGQNLLTLRSNSLDNRGGAVRANQGLNLHVGQLDNREGVLNSKQALALDGQSLNNQNGLTSAIGPVRLALDTVENAKGRIASQDDLDATIGVLNQQGGQLVAKGNLSLNAATVDNQNGGLLAATKVLKLKAGSTDNRSGEISSQQSVDFSGQRLDNSAGKLLAGTALELAMAEVINQAKGLIFAQDARLTGTAVDNTDGTVGAQRALALQLKAGLDNTGGKLTSEGSMALAGQRIDNTSGKISSAGPLTLVSAAALINQGGTVESAQNLTLTSASLDNTNGLLKSQGLATVNTGQFTNGIDGRVISADKLDLSATQLTNSGHIASVGAMNASVTGLTQLDGAELVSTTQLNLDLHHGALVNAGVINAPLLTLNNLANINNRDGEISSQNAFTLVAKNLDNSNGKLISNQALTLRVDQLLANLKGHLNAASLDVRSTRLDNTEGVLSGRGDVTLSASQLFDNQRGSVIADGALLLTSATLDNRNGEIAGKALATISASNLDNQNGKLISTDELNLRGANLDNRNGLVGATKALKLDVQTLDNRTGELTGNADVSVTGQQLNNSDKGVVFAGGTLSLAVDQVINRTLGELNGERLTLTGSMLDNNGGKLLSQQSLKLDLAGDFDNSQGVLSSEDALAVKARSLNNSKGSLSSANGLSVAVTDSLNNSEGKLVTDGGLTLQSANLGNQQGIISGKGPVTVSTGELNNQTGRLNSGDTLALTTAQLTNGGSIGSAKTLTASVTGLDQQGGKLFSNAGLSLDLNNGQLKNQGGLINAIGPLTLNNLNSINNQNGEISSAQAFTLAAQSLDNSNGKLLSNQGLTLRVNQALANLKGLIGAASLDAHAGSVDNRGGTLNSRSDLQLTSDGLLNNQDQGLISAKQTLNLNAAGLDTGNGGEVSAKGVLTANLNALALAGGRVVGEQGMTLDLNNSDLDNRNGLLLTNGPLTLKNLGDLNNQGGEISSLQSFALTARNLDNRAGKLISSQVLTVNADTMNNTARGLLSGWQGLNVSGGNLDNRNNGTLSSRSGAIDVRLSGALQNNNEGALVSQGRLGVSAASLDNSGKGVLSSGDGQTLIVTGALTNADGGLIESGTTLDLQAVTLTNQSTINAQQAMTVTGTDLNNNSGTLATNGRLTLNLLGTLNNSGGSIASSGPLLLQRAMQVNNDAKGRIISQSLLTLFAGSLNNSGGGTLASKDRVAITSTGIVQNTNDGLIYSQDADVQLNAVGLNNAKGKVQGQTGLSLGVSGDLNNQGGTLQAHSLNLTANRLDNQNGFIAAQTGDAVVNANYFANANGGVYATGLMRVSGAQLDNSAGQIAGRAVELSAGGALINRSGVIESDSSLSVTGASVDNQGGQLRALGRSGKTNFQLGGAFDNRNGRLETSNADLTLNAGSFLNQGGSLLHGGTGTFDIATANLINAGGNLVTRGGLTLAADSWTNSSVIQAGRLTVNVNTLNQTASGQLLASDSLTGNGGNWNNDGLIASDGTANLTLAGSYGGNGRYSSLGNLGLSAAQITVNEAASVAGGASQLTTGGQLLNRGRLTSSSDLRINAGSIVNTGTLGASQNLVLTAQSLLNDHAASGIGARGFLFSGQDSTFNLGSLTNNYSDIYSLGNLTVAGVAAGTLAQSVRNVSASIESVGDLRLSANDVVNEREKFTLNQQLTSVGVSIRCTQHCSGGWSDRRPAVSLSRTVESVIEANSPSATISSGRNMVITGQNFTNRYSVVSAANDLSISGENILNLAATGGSGSQSQEYGGITKISKGQYNQMVAAVQAYNRAHPQGSPVDEAAFAALMTRFSPSLFPGINQPIAVQGGTQVVAPAIIQAGGNAALTASKSINNINVIKTALAVDGRSLDTGVGANKTRVVVLNAQLPPDLAQQQVNPLTLPGFGLPSGQNGLFRLSGQSGTTGQAGAGNQDWTLGSASLDPSQRQQALPGAHERVIQVGGAAQVTTNTRQVAVAAREAGVVNAVASAIDTGAVGSADVQPLPPGRTSGVDITRVDGIDARNPTGVPQPAVDGSRPGIDLPAVTPGDRVVHTSSDGALPDLRVPGLSTVARSADVAAIAPPDTQLPGLTPAAHDVPVVGNVQPPQVSQPTALASQTISRVQGLPESRAVSQPHKYLIETNPVLTDLKQFMSSDYLLQGVGYNPDESWKRLGDGLYEQRLIQQAVQARTGQRFIDGQTTDEKLFKYLMDNAISSKQQLNLSMGVSLTSQQVAALTHDIVWLEEHEVNGEKVLVPVLYLAQANNRLAPTGALIAGNDLNLIAGENLVNAGTLRATNNLSAKAANDLTNSGLIEAGNRLDLLAGNNIVNKAGGIIKGRDVTLTAINGDVINERSVTGWDDKGAGYSQHRDYVDSAARVEAANDLSIKAGQKVTSAGSGLQSGRDMTIVAGRDVSFVSAEEQNAMDMGKRLQTSSATQHGSSVEAGRDINVKAGRDITAIASQIDAKRDISMSAGADLILASAADEEHSSRKSKKEKRQEDHVSQVSTTLNAGGDVTLGAGKDLLMTASRISAGDEAYLVAGGNLGLLSAEDSDYSLYDMKKKGSWGSKKTQRDEVTKVTNIGSEIKTGGDLTIQSQGDQKYQAAKLESGNDLTIASGGSVTFEGVKDLHQESHEKSNNNAFWVSSKGKGNTDETVRQTQMAAAGAIAIKAVDGLKIDVTQVNQQTVSQSIDAMVKADPQLAWIKEAEKRGDVDWHQVKEIHDSFKYSNSGLGPASQIIIAIVMAAVVGPMAAAAAGGGATGAAVGAVASSAATNASVSVINNRGNLGAVFKDVTSSDAMKGYVISGVTAGLTAGLFDGWTGTQTNPGTGAVITSPALNTWTGVGQFAANQALQNGTSTLLSKALGQGGDFGDALKGALFNTLAAASFNAVGDYTKGKLTDGYPPKILVHAMVGGLLAQATGGDFKTGALAAGINEAAVVHLDSLVSGDKNLLAMSSQIVGVLAAASQKDADAKSIEKGGWIAKNATLYNRSAHKDEIDAIQQETEKGDFKKENLEKATCFLTKCWAEFERGGEEYRNKYLTESDMAGLSNELTWAQVQQEKGLFNYSFFDRLADGTTSDVIPVGKSAVTAGLGGMTVSAGVTLCATAAGCFVGAPMSAFGAGNVLEGTTGMYNHFWGDEPKSYNPVKSAFDLIPGGYGPLVYQGADTLLSAGAGFGKVPLVMGASDGLRKGSIFGVLVPKMDNNFIIPLLGTKTPFGTALGVYVGGVGYKGYGFYEEAKGDGK</sequence>
<dbReference type="Pfam" id="PF05594">
    <property type="entry name" value="Fil_haemagg"/>
    <property type="match status" value="34"/>
</dbReference>
<evidence type="ECO:0000313" key="5">
    <source>
        <dbReference type="Proteomes" id="UP000563268"/>
    </source>
</evidence>
<dbReference type="NCBIfam" id="TIGR01731">
    <property type="entry name" value="fil_hemag_20aa"/>
    <property type="match status" value="84"/>
</dbReference>
<comment type="caution">
    <text evidence="3">The sequence shown here is derived from an EMBL/GenBank/DDBJ whole genome shotgun (WGS) entry which is preliminary data.</text>
</comment>
<accession>A0A7Y8E3N5</accession>
<dbReference type="InterPro" id="IPR010069">
    <property type="entry name" value="CdiA_FHA1_rpt"/>
</dbReference>
<proteinExistence type="predicted"/>
<dbReference type="InterPro" id="IPR008638">
    <property type="entry name" value="FhaB/CdiA-like_TPS"/>
</dbReference>
<evidence type="ECO:0000259" key="2">
    <source>
        <dbReference type="SMART" id="SM00912"/>
    </source>
</evidence>
<reference evidence="5 6" key="1">
    <citation type="submission" date="2020-04" db="EMBL/GenBank/DDBJ databases">
        <title>Molecular characterization of pseudomonads from Agaricus bisporus reveal novel blotch 2 pathogens in Western Europe.</title>
        <authorList>
            <person name="Taparia T."/>
            <person name="Krijger M."/>
            <person name="Haynes E."/>
            <person name="Elpinstone J.G."/>
            <person name="Noble R."/>
            <person name="Van Der Wolf J."/>
        </authorList>
    </citation>
    <scope>NUCLEOTIDE SEQUENCE [LARGE SCALE GENOMIC DNA]</scope>
    <source>
        <strain evidence="4 6">K6002</strain>
        <strain evidence="3 5">K7002</strain>
    </source>
</reference>
<organism evidence="3 5">
    <name type="scientific">Pseudomonas edaphica</name>
    <dbReference type="NCBI Taxonomy" id="2006980"/>
    <lineage>
        <taxon>Bacteria</taxon>
        <taxon>Pseudomonadati</taxon>
        <taxon>Pseudomonadota</taxon>
        <taxon>Gammaproteobacteria</taxon>
        <taxon>Pseudomonadales</taxon>
        <taxon>Pseudomonadaceae</taxon>
        <taxon>Pseudomonas</taxon>
    </lineage>
</organism>
<protein>
    <submittedName>
        <fullName evidence="3">Filamentous hemagglutinin N-terminal domain-containing protein</fullName>
    </submittedName>
</protein>
<name>A0A7Y8E3N5_9PSED</name>
<dbReference type="Proteomes" id="UP000563268">
    <property type="component" value="Unassembled WGS sequence"/>
</dbReference>
<feature type="region of interest" description="Disordered" evidence="1">
    <location>
        <begin position="4134"/>
        <end position="4157"/>
    </location>
</feature>
<gene>
    <name evidence="3" type="ORF">HX788_10120</name>
    <name evidence="4" type="ORF">HX795_01135</name>
</gene>
<dbReference type="Proteomes" id="UP000590218">
    <property type="component" value="Unassembled WGS sequence"/>
</dbReference>
<evidence type="ECO:0000313" key="3">
    <source>
        <dbReference type="EMBL" id="NWE07450.1"/>
    </source>
</evidence>